<dbReference type="Pfam" id="PF01478">
    <property type="entry name" value="Peptidase_A24"/>
    <property type="match status" value="1"/>
</dbReference>
<dbReference type="InterPro" id="IPR000045">
    <property type="entry name" value="Prepilin_IV_endopep_pep"/>
</dbReference>
<feature type="domain" description="Prepilin type IV endopeptidase peptidase" evidence="4">
    <location>
        <begin position="7"/>
        <end position="101"/>
    </location>
</feature>
<keyword evidence="3" id="KW-0472">Membrane</keyword>
<evidence type="ECO:0000256" key="1">
    <source>
        <dbReference type="ARBA" id="ARBA00005801"/>
    </source>
</evidence>
<proteinExistence type="inferred from homology"/>
<feature type="transmembrane region" description="Helical" evidence="3">
    <location>
        <begin position="95"/>
        <end position="117"/>
    </location>
</feature>
<evidence type="ECO:0000313" key="6">
    <source>
        <dbReference type="Proteomes" id="UP000290439"/>
    </source>
</evidence>
<name>A0A4U8VYA3_9NOCA</name>
<organism evidence="5 6">
    <name type="scientific">Nocardia cyriacigeorgica</name>
    <dbReference type="NCBI Taxonomy" id="135487"/>
    <lineage>
        <taxon>Bacteria</taxon>
        <taxon>Bacillati</taxon>
        <taxon>Actinomycetota</taxon>
        <taxon>Actinomycetes</taxon>
        <taxon>Mycobacteriales</taxon>
        <taxon>Nocardiaceae</taxon>
        <taxon>Nocardia</taxon>
    </lineage>
</organism>
<feature type="compositionally biased region" description="Basic residues" evidence="2">
    <location>
        <begin position="145"/>
        <end position="155"/>
    </location>
</feature>
<gene>
    <name evidence="5" type="ORF">NCTC10797_02219</name>
</gene>
<keyword evidence="5" id="KW-0645">Protease</keyword>
<reference evidence="5 6" key="1">
    <citation type="submission" date="2019-02" db="EMBL/GenBank/DDBJ databases">
        <authorList>
            <consortium name="Pathogen Informatics"/>
        </authorList>
    </citation>
    <scope>NUCLEOTIDE SEQUENCE [LARGE SCALE GENOMIC DNA]</scope>
    <source>
        <strain evidence="5 6">3012STDY6756504</strain>
    </source>
</reference>
<feature type="region of interest" description="Disordered" evidence="2">
    <location>
        <begin position="127"/>
        <end position="165"/>
    </location>
</feature>
<protein>
    <submittedName>
        <fullName evidence="5">Flp pilus assembly protein, protease CpaA</fullName>
    </submittedName>
</protein>
<evidence type="ECO:0000256" key="2">
    <source>
        <dbReference type="SAM" id="MobiDB-lite"/>
    </source>
</evidence>
<feature type="transmembrane region" description="Helical" evidence="3">
    <location>
        <begin position="56"/>
        <end position="75"/>
    </location>
</feature>
<dbReference type="AlphaFoldDB" id="A0A4U8VYA3"/>
<dbReference type="EMBL" id="LR215973">
    <property type="protein sequence ID" value="VFA98452.1"/>
    <property type="molecule type" value="Genomic_DNA"/>
</dbReference>
<dbReference type="GO" id="GO:0006465">
    <property type="term" value="P:signal peptide processing"/>
    <property type="evidence" value="ECO:0007669"/>
    <property type="project" value="TreeGrafter"/>
</dbReference>
<evidence type="ECO:0000256" key="3">
    <source>
        <dbReference type="SAM" id="Phobius"/>
    </source>
</evidence>
<evidence type="ECO:0000259" key="4">
    <source>
        <dbReference type="Pfam" id="PF01478"/>
    </source>
</evidence>
<dbReference type="Proteomes" id="UP000290439">
    <property type="component" value="Chromosome"/>
</dbReference>
<keyword evidence="3" id="KW-1133">Transmembrane helix</keyword>
<dbReference type="InterPro" id="IPR050882">
    <property type="entry name" value="Prepilin_peptidase/N-MTase"/>
</dbReference>
<sequence length="186" mass="18772">METFALIALAAWCMALSVSDIRNRRLPDLLTGPGAAVVLAYAGCTGRLAAALAGAALLAVPYLIVHVVTPAAFGAGDVKLAIGLGAAAGMCGGPVWVWAAVGAPLLTAVAGAAALVLPLRERGRTDPATVPIGSSAGSVRDPRPRWRRSLHRSRTRVPAVSQTAGPVTVPHGPSMCVATLLAIAFG</sequence>
<keyword evidence="5" id="KW-0378">Hydrolase</keyword>
<keyword evidence="3" id="KW-0812">Transmembrane</keyword>
<dbReference type="RefSeq" id="WP_130917052.1">
    <property type="nucleotide sequence ID" value="NZ_JARWOB010000040.1"/>
</dbReference>
<dbReference type="GO" id="GO:0004190">
    <property type="term" value="F:aspartic-type endopeptidase activity"/>
    <property type="evidence" value="ECO:0007669"/>
    <property type="project" value="InterPro"/>
</dbReference>
<evidence type="ECO:0000313" key="5">
    <source>
        <dbReference type="EMBL" id="VFA98452.1"/>
    </source>
</evidence>
<comment type="similarity">
    <text evidence="1">Belongs to the peptidase A24 family.</text>
</comment>
<accession>A0A4U8VYA3</accession>
<dbReference type="Gene3D" id="1.20.120.1220">
    <property type="match status" value="1"/>
</dbReference>
<dbReference type="PANTHER" id="PTHR30487">
    <property type="entry name" value="TYPE 4 PREPILIN-LIKE PROTEINS LEADER PEPTIDE-PROCESSING ENZYME"/>
    <property type="match status" value="1"/>
</dbReference>
<dbReference type="GO" id="GO:0005886">
    <property type="term" value="C:plasma membrane"/>
    <property type="evidence" value="ECO:0007669"/>
    <property type="project" value="TreeGrafter"/>
</dbReference>
<dbReference type="PANTHER" id="PTHR30487:SF0">
    <property type="entry name" value="PREPILIN LEADER PEPTIDASE_N-METHYLTRANSFERASE-RELATED"/>
    <property type="match status" value="1"/>
</dbReference>